<dbReference type="Pfam" id="PF20700">
    <property type="entry name" value="Mutator"/>
    <property type="match status" value="1"/>
</dbReference>
<proteinExistence type="predicted"/>
<evidence type="ECO:0000313" key="3">
    <source>
        <dbReference type="Proteomes" id="UP000499080"/>
    </source>
</evidence>
<organism evidence="2 3">
    <name type="scientific">Araneus ventricosus</name>
    <name type="common">Orbweaver spider</name>
    <name type="synonym">Epeira ventricosa</name>
    <dbReference type="NCBI Taxonomy" id="182803"/>
    <lineage>
        <taxon>Eukaryota</taxon>
        <taxon>Metazoa</taxon>
        <taxon>Ecdysozoa</taxon>
        <taxon>Arthropoda</taxon>
        <taxon>Chelicerata</taxon>
        <taxon>Arachnida</taxon>
        <taxon>Araneae</taxon>
        <taxon>Araneomorphae</taxon>
        <taxon>Entelegynae</taxon>
        <taxon>Araneoidea</taxon>
        <taxon>Araneidae</taxon>
        <taxon>Araneus</taxon>
    </lineage>
</organism>
<dbReference type="AlphaFoldDB" id="A0A4Y2H7V4"/>
<feature type="domain" description="Mutator-like transposase" evidence="1">
    <location>
        <begin position="5"/>
        <end position="114"/>
    </location>
</feature>
<gene>
    <name evidence="2" type="ORF">AVEN_264339_1</name>
</gene>
<dbReference type="InterPro" id="IPR049012">
    <property type="entry name" value="Mutator_transp_dom"/>
</dbReference>
<dbReference type="Proteomes" id="UP000499080">
    <property type="component" value="Unassembled WGS sequence"/>
</dbReference>
<keyword evidence="3" id="KW-1185">Reference proteome</keyword>
<evidence type="ECO:0000313" key="2">
    <source>
        <dbReference type="EMBL" id="GBM60996.1"/>
    </source>
</evidence>
<dbReference type="EMBL" id="BGPR01001749">
    <property type="protein sequence ID" value="GBM60996.1"/>
    <property type="molecule type" value="Genomic_DNA"/>
</dbReference>
<name>A0A4Y2H7V4_ARAVE</name>
<evidence type="ECO:0000259" key="1">
    <source>
        <dbReference type="Pfam" id="PF20700"/>
    </source>
</evidence>
<accession>A0A4Y2H7V4</accession>
<reference evidence="2 3" key="1">
    <citation type="journal article" date="2019" name="Sci. Rep.">
        <title>Orb-weaving spider Araneus ventricosus genome elucidates the spidroin gene catalogue.</title>
        <authorList>
            <person name="Kono N."/>
            <person name="Nakamura H."/>
            <person name="Ohtoshi R."/>
            <person name="Moran D.A.P."/>
            <person name="Shinohara A."/>
            <person name="Yoshida Y."/>
            <person name="Fujiwara M."/>
            <person name="Mori M."/>
            <person name="Tomita M."/>
            <person name="Arakawa K."/>
        </authorList>
    </citation>
    <scope>NUCLEOTIDE SEQUENCE [LARGE SCALE GENOMIC DNA]</scope>
</reference>
<sequence length="115" mass="12979">MKVVGAYRIFERSESSRKLLDSEYYSDGDSKGYKAVKDIYGKDSVLKLECIGHVQKRVGTRLKKLKTSNKALRGKGKLTNTFINKLQNYYGIAIRDNVGNLLQMQNATIDAFAHS</sequence>
<protein>
    <recommendedName>
        <fullName evidence="1">Mutator-like transposase domain-containing protein</fullName>
    </recommendedName>
</protein>
<comment type="caution">
    <text evidence="2">The sequence shown here is derived from an EMBL/GenBank/DDBJ whole genome shotgun (WGS) entry which is preliminary data.</text>
</comment>
<dbReference type="OrthoDB" id="6434791at2759"/>